<feature type="domain" description="Peptide methionine sulphoxide reductase MsrA" evidence="5">
    <location>
        <begin position="2"/>
        <end position="154"/>
    </location>
</feature>
<evidence type="ECO:0000256" key="3">
    <source>
        <dbReference type="ARBA" id="ARBA00048782"/>
    </source>
</evidence>
<comment type="catalytic activity">
    <reaction evidence="3 4">
        <text>[thioredoxin]-disulfide + L-methionine + H2O = L-methionine (S)-S-oxide + [thioredoxin]-dithiol</text>
        <dbReference type="Rhea" id="RHEA:19993"/>
        <dbReference type="Rhea" id="RHEA-COMP:10698"/>
        <dbReference type="Rhea" id="RHEA-COMP:10700"/>
        <dbReference type="ChEBI" id="CHEBI:15377"/>
        <dbReference type="ChEBI" id="CHEBI:29950"/>
        <dbReference type="ChEBI" id="CHEBI:50058"/>
        <dbReference type="ChEBI" id="CHEBI:57844"/>
        <dbReference type="ChEBI" id="CHEBI:58772"/>
        <dbReference type="EC" id="1.8.4.11"/>
    </reaction>
</comment>
<dbReference type="SUPFAM" id="SSF55068">
    <property type="entry name" value="Peptide methionine sulfoxide reductase"/>
    <property type="match status" value="1"/>
</dbReference>
<dbReference type="EC" id="1.8.4.11" evidence="4"/>
<comment type="catalytic activity">
    <reaction evidence="2 4">
        <text>L-methionyl-[protein] + [thioredoxin]-disulfide + H2O = L-methionyl-(S)-S-oxide-[protein] + [thioredoxin]-dithiol</text>
        <dbReference type="Rhea" id="RHEA:14217"/>
        <dbReference type="Rhea" id="RHEA-COMP:10698"/>
        <dbReference type="Rhea" id="RHEA-COMP:10700"/>
        <dbReference type="Rhea" id="RHEA-COMP:12313"/>
        <dbReference type="Rhea" id="RHEA-COMP:12315"/>
        <dbReference type="ChEBI" id="CHEBI:15377"/>
        <dbReference type="ChEBI" id="CHEBI:16044"/>
        <dbReference type="ChEBI" id="CHEBI:29950"/>
        <dbReference type="ChEBI" id="CHEBI:44120"/>
        <dbReference type="ChEBI" id="CHEBI:50058"/>
        <dbReference type="EC" id="1.8.4.11"/>
    </reaction>
</comment>
<dbReference type="Pfam" id="PF01625">
    <property type="entry name" value="PMSR"/>
    <property type="match status" value="1"/>
</dbReference>
<protein>
    <recommendedName>
        <fullName evidence="4">Peptide methionine sulfoxide reductase MsrA</fullName>
        <shortName evidence="4">Protein-methionine-S-oxide reductase</shortName>
        <ecNumber evidence="4">1.8.4.11</ecNumber>
    </recommendedName>
    <alternativeName>
        <fullName evidence="4">Peptide-methionine (S)-S-oxide reductase</fullName>
        <shortName evidence="4">Peptide Met(O) reductase</shortName>
    </alternativeName>
</protein>
<evidence type="ECO:0000259" key="5">
    <source>
        <dbReference type="Pfam" id="PF01625"/>
    </source>
</evidence>
<accession>A0ABV5CC96</accession>
<evidence type="ECO:0000313" key="6">
    <source>
        <dbReference type="EMBL" id="MFB5945168.1"/>
    </source>
</evidence>
<evidence type="ECO:0000256" key="4">
    <source>
        <dbReference type="HAMAP-Rule" id="MF_01401"/>
    </source>
</evidence>
<dbReference type="HAMAP" id="MF_01401">
    <property type="entry name" value="MsrA"/>
    <property type="match status" value="1"/>
</dbReference>
<evidence type="ECO:0000256" key="2">
    <source>
        <dbReference type="ARBA" id="ARBA00047806"/>
    </source>
</evidence>
<proteinExistence type="inferred from homology"/>
<keyword evidence="7" id="KW-1185">Reference proteome</keyword>
<dbReference type="Gene3D" id="3.30.1060.10">
    <property type="entry name" value="Peptide methionine sulphoxide reductase MsrA"/>
    <property type="match status" value="1"/>
</dbReference>
<comment type="caution">
    <text evidence="6">The sequence shown here is derived from an EMBL/GenBank/DDBJ whole genome shotgun (WGS) entry which is preliminary data.</text>
</comment>
<organism evidence="6 7">
    <name type="scientific">Albibacterium profundi</name>
    <dbReference type="NCBI Taxonomy" id="3134906"/>
    <lineage>
        <taxon>Bacteria</taxon>
        <taxon>Pseudomonadati</taxon>
        <taxon>Bacteroidota</taxon>
        <taxon>Sphingobacteriia</taxon>
        <taxon>Sphingobacteriales</taxon>
        <taxon>Sphingobacteriaceae</taxon>
        <taxon>Albibacterium</taxon>
    </lineage>
</organism>
<feature type="active site" evidence="4">
    <location>
        <position position="9"/>
    </location>
</feature>
<dbReference type="RefSeq" id="WP_375556712.1">
    <property type="nucleotide sequence ID" value="NZ_JBBVGT010000002.1"/>
</dbReference>
<dbReference type="NCBIfam" id="TIGR00401">
    <property type="entry name" value="msrA"/>
    <property type="match status" value="1"/>
</dbReference>
<dbReference type="EMBL" id="JBBVGT010000002">
    <property type="protein sequence ID" value="MFB5945168.1"/>
    <property type="molecule type" value="Genomic_DNA"/>
</dbReference>
<dbReference type="PANTHER" id="PTHR43774">
    <property type="entry name" value="PEPTIDE METHIONINE SULFOXIDE REDUCTASE"/>
    <property type="match status" value="1"/>
</dbReference>
<dbReference type="InterPro" id="IPR002569">
    <property type="entry name" value="Met_Sox_Rdtase_MsrA_dom"/>
</dbReference>
<reference evidence="6 7" key="1">
    <citation type="submission" date="2024-04" db="EMBL/GenBank/DDBJ databases">
        <title>Albibacterium profundi sp. nov., isolated from sediment of the Challenger Deep of Mariana Trench.</title>
        <authorList>
            <person name="Wang Y."/>
        </authorList>
    </citation>
    <scope>NUCLEOTIDE SEQUENCE [LARGE SCALE GENOMIC DNA]</scope>
    <source>
        <strain evidence="6 7">RHL897</strain>
    </source>
</reference>
<comment type="function">
    <text evidence="4">Has an important function as a repair enzyme for proteins that have been inactivated by oxidation. Catalyzes the reversible oxidation-reduction of methionine sulfoxide in proteins to methionine.</text>
</comment>
<dbReference type="GO" id="GO:0008113">
    <property type="term" value="F:peptide-methionine (S)-S-oxide reductase activity"/>
    <property type="evidence" value="ECO:0007669"/>
    <property type="project" value="UniProtKB-EC"/>
</dbReference>
<evidence type="ECO:0000313" key="7">
    <source>
        <dbReference type="Proteomes" id="UP001580928"/>
    </source>
</evidence>
<gene>
    <name evidence="4 6" type="primary">msrA</name>
    <name evidence="6" type="ORF">WKR92_04910</name>
</gene>
<dbReference type="InterPro" id="IPR036509">
    <property type="entry name" value="Met_Sox_Rdtase_MsrA_sf"/>
</dbReference>
<evidence type="ECO:0000256" key="1">
    <source>
        <dbReference type="ARBA" id="ARBA00023002"/>
    </source>
</evidence>
<dbReference type="Proteomes" id="UP001580928">
    <property type="component" value="Unassembled WGS sequence"/>
</dbReference>
<sequence>MKATLGGGCFWCTEAVFQKLEGLNEIIPGYMGGTTPNPSYEEVCSGTTGHAEVIQINYDEDQLNYQDILGVFFKTHDPTTLNRQGNDIGTQYRSEIFYHNEEQREQAEAFIKGLTEQQVFDRPIVTKVSPADTFYEAEDYHVNYFNRNPNQPYCAAVIRPKVDKFVKSLA</sequence>
<name>A0ABV5CC96_9SPHI</name>
<keyword evidence="1 4" id="KW-0560">Oxidoreductase</keyword>
<dbReference type="PANTHER" id="PTHR43774:SF1">
    <property type="entry name" value="PEPTIDE METHIONINE SULFOXIDE REDUCTASE MSRA 2"/>
    <property type="match status" value="1"/>
</dbReference>
<comment type="similarity">
    <text evidence="4">Belongs to the MsrA Met sulfoxide reductase family.</text>
</comment>